<sequence length="292" mass="32121">MSITGQDRALDAALAAMQRSDQYEYEPYDTPYPDARRNRFLPSPAPNPNHPSSSPLRLATPAPSTGGAGREAGDRAEDDLWAGGAAAQRLVAKMQDLVLWQTTLRANWELEETADGGRGLFAGTSSVLPPQFCAGHDTCDAASPDVYERDARWDGGVDATTPFLSETVPATRVSHLESHTPSPPPLLPSFYSIRPAHALTPAPAPRARRTRTLSFYLVAEKRAHRRPHEAIPLSGLLTRPPRRLVFIFPFACYGNRRLCGLFTFNSWTQARSMDGDALLSFLDQSRRVLLAR</sequence>
<evidence type="ECO:0000313" key="2">
    <source>
        <dbReference type="EMBL" id="KAJ7638061.1"/>
    </source>
</evidence>
<dbReference type="AlphaFoldDB" id="A0AAD7C365"/>
<protein>
    <submittedName>
        <fullName evidence="2">Uncharacterized protein</fullName>
    </submittedName>
</protein>
<accession>A0AAD7C365</accession>
<evidence type="ECO:0000256" key="1">
    <source>
        <dbReference type="SAM" id="MobiDB-lite"/>
    </source>
</evidence>
<organism evidence="2 3">
    <name type="scientific">Mycena rosella</name>
    <name type="common">Pink bonnet</name>
    <name type="synonym">Agaricus rosellus</name>
    <dbReference type="NCBI Taxonomy" id="1033263"/>
    <lineage>
        <taxon>Eukaryota</taxon>
        <taxon>Fungi</taxon>
        <taxon>Dikarya</taxon>
        <taxon>Basidiomycota</taxon>
        <taxon>Agaricomycotina</taxon>
        <taxon>Agaricomycetes</taxon>
        <taxon>Agaricomycetidae</taxon>
        <taxon>Agaricales</taxon>
        <taxon>Marasmiineae</taxon>
        <taxon>Mycenaceae</taxon>
        <taxon>Mycena</taxon>
    </lineage>
</organism>
<proteinExistence type="predicted"/>
<keyword evidence="3" id="KW-1185">Reference proteome</keyword>
<reference evidence="2" key="1">
    <citation type="submission" date="2023-03" db="EMBL/GenBank/DDBJ databases">
        <title>Massive genome expansion in bonnet fungi (Mycena s.s.) driven by repeated elements and novel gene families across ecological guilds.</title>
        <authorList>
            <consortium name="Lawrence Berkeley National Laboratory"/>
            <person name="Harder C.B."/>
            <person name="Miyauchi S."/>
            <person name="Viragh M."/>
            <person name="Kuo A."/>
            <person name="Thoen E."/>
            <person name="Andreopoulos B."/>
            <person name="Lu D."/>
            <person name="Skrede I."/>
            <person name="Drula E."/>
            <person name="Henrissat B."/>
            <person name="Morin E."/>
            <person name="Kohler A."/>
            <person name="Barry K."/>
            <person name="LaButti K."/>
            <person name="Morin E."/>
            <person name="Salamov A."/>
            <person name="Lipzen A."/>
            <person name="Mereny Z."/>
            <person name="Hegedus B."/>
            <person name="Baldrian P."/>
            <person name="Stursova M."/>
            <person name="Weitz H."/>
            <person name="Taylor A."/>
            <person name="Grigoriev I.V."/>
            <person name="Nagy L.G."/>
            <person name="Martin F."/>
            <person name="Kauserud H."/>
        </authorList>
    </citation>
    <scope>NUCLEOTIDE SEQUENCE</scope>
    <source>
        <strain evidence="2">CBHHK067</strain>
    </source>
</reference>
<feature type="region of interest" description="Disordered" evidence="1">
    <location>
        <begin position="20"/>
        <end position="74"/>
    </location>
</feature>
<dbReference type="Proteomes" id="UP001221757">
    <property type="component" value="Unassembled WGS sequence"/>
</dbReference>
<gene>
    <name evidence="2" type="ORF">B0H17DRAFT_1339459</name>
</gene>
<comment type="caution">
    <text evidence="2">The sequence shown here is derived from an EMBL/GenBank/DDBJ whole genome shotgun (WGS) entry which is preliminary data.</text>
</comment>
<name>A0AAD7C365_MYCRO</name>
<evidence type="ECO:0000313" key="3">
    <source>
        <dbReference type="Proteomes" id="UP001221757"/>
    </source>
</evidence>
<dbReference type="EMBL" id="JARKIE010000446">
    <property type="protein sequence ID" value="KAJ7638061.1"/>
    <property type="molecule type" value="Genomic_DNA"/>
</dbReference>